<feature type="chain" id="PRO_5034405575" evidence="8">
    <location>
        <begin position="24"/>
        <end position="808"/>
    </location>
</feature>
<evidence type="ECO:0000256" key="2">
    <source>
        <dbReference type="ARBA" id="ARBA00023136"/>
    </source>
</evidence>
<dbReference type="InterPro" id="IPR036116">
    <property type="entry name" value="FN3_sf"/>
</dbReference>
<dbReference type="SUPFAM" id="SSF49265">
    <property type="entry name" value="Fibronectin type III"/>
    <property type="match status" value="1"/>
</dbReference>
<dbReference type="PANTHER" id="PTHR11640">
    <property type="entry name" value="NEPHRIN"/>
    <property type="match status" value="1"/>
</dbReference>
<feature type="signal peptide" evidence="8">
    <location>
        <begin position="1"/>
        <end position="23"/>
    </location>
</feature>
<feature type="compositionally biased region" description="Basic and acidic residues" evidence="6">
    <location>
        <begin position="708"/>
        <end position="724"/>
    </location>
</feature>
<evidence type="ECO:0000313" key="12">
    <source>
        <dbReference type="RefSeq" id="XP_022305642.1"/>
    </source>
</evidence>
<evidence type="ECO:0000256" key="5">
    <source>
        <dbReference type="ARBA" id="ARBA00023319"/>
    </source>
</evidence>
<feature type="domain" description="Ig-like" evidence="9">
    <location>
        <begin position="208"/>
        <end position="301"/>
    </location>
</feature>
<dbReference type="GeneID" id="111112441"/>
<dbReference type="InterPro" id="IPR051275">
    <property type="entry name" value="Cell_adhesion_signaling"/>
</dbReference>
<keyword evidence="2 7" id="KW-0472">Membrane</keyword>
<name>A0A8B8BQM0_CRAVI</name>
<dbReference type="GO" id="GO:0005886">
    <property type="term" value="C:plasma membrane"/>
    <property type="evidence" value="ECO:0007669"/>
    <property type="project" value="TreeGrafter"/>
</dbReference>
<keyword evidence="11" id="KW-1185">Reference proteome</keyword>
<keyword evidence="8" id="KW-0732">Signal</keyword>
<evidence type="ECO:0000256" key="4">
    <source>
        <dbReference type="ARBA" id="ARBA00023180"/>
    </source>
</evidence>
<comment type="subcellular location">
    <subcellularLocation>
        <location evidence="1">Membrane</location>
        <topology evidence="1">Single-pass type I membrane protein</topology>
    </subcellularLocation>
</comment>
<dbReference type="InterPro" id="IPR007110">
    <property type="entry name" value="Ig-like_dom"/>
</dbReference>
<dbReference type="AlphaFoldDB" id="A0A8B8BQM0"/>
<dbReference type="InterPro" id="IPR003961">
    <property type="entry name" value="FN3_dom"/>
</dbReference>
<evidence type="ECO:0000313" key="11">
    <source>
        <dbReference type="Proteomes" id="UP000694844"/>
    </source>
</evidence>
<dbReference type="GO" id="GO:0050839">
    <property type="term" value="F:cell adhesion molecule binding"/>
    <property type="evidence" value="ECO:0007669"/>
    <property type="project" value="TreeGrafter"/>
</dbReference>
<keyword evidence="3" id="KW-1015">Disulfide bond</keyword>
<proteinExistence type="predicted"/>
<feature type="region of interest" description="Disordered" evidence="6">
    <location>
        <begin position="702"/>
        <end position="739"/>
    </location>
</feature>
<evidence type="ECO:0000256" key="8">
    <source>
        <dbReference type="SAM" id="SignalP"/>
    </source>
</evidence>
<keyword evidence="7" id="KW-1133">Transmembrane helix</keyword>
<dbReference type="PROSITE" id="PS50853">
    <property type="entry name" value="FN3"/>
    <property type="match status" value="1"/>
</dbReference>
<keyword evidence="4" id="KW-0325">Glycoprotein</keyword>
<evidence type="ECO:0000256" key="7">
    <source>
        <dbReference type="SAM" id="Phobius"/>
    </source>
</evidence>
<feature type="domain" description="Ig-like" evidence="9">
    <location>
        <begin position="408"/>
        <end position="500"/>
    </location>
</feature>
<organism evidence="11 12">
    <name type="scientific">Crassostrea virginica</name>
    <name type="common">Eastern oyster</name>
    <dbReference type="NCBI Taxonomy" id="6565"/>
    <lineage>
        <taxon>Eukaryota</taxon>
        <taxon>Metazoa</taxon>
        <taxon>Spiralia</taxon>
        <taxon>Lophotrochozoa</taxon>
        <taxon>Mollusca</taxon>
        <taxon>Bivalvia</taxon>
        <taxon>Autobranchia</taxon>
        <taxon>Pteriomorphia</taxon>
        <taxon>Ostreida</taxon>
        <taxon>Ostreoidea</taxon>
        <taxon>Ostreidae</taxon>
        <taxon>Crassostrea</taxon>
    </lineage>
</organism>
<feature type="transmembrane region" description="Helical" evidence="7">
    <location>
        <begin position="610"/>
        <end position="632"/>
    </location>
</feature>
<dbReference type="InterPro" id="IPR013783">
    <property type="entry name" value="Ig-like_fold"/>
</dbReference>
<dbReference type="SUPFAM" id="SSF48726">
    <property type="entry name" value="Immunoglobulin"/>
    <property type="match status" value="1"/>
</dbReference>
<evidence type="ECO:0000256" key="6">
    <source>
        <dbReference type="SAM" id="MobiDB-lite"/>
    </source>
</evidence>
<keyword evidence="5" id="KW-0393">Immunoglobulin domain</keyword>
<dbReference type="InterPro" id="IPR036179">
    <property type="entry name" value="Ig-like_dom_sf"/>
</dbReference>
<evidence type="ECO:0000259" key="10">
    <source>
        <dbReference type="PROSITE" id="PS50853"/>
    </source>
</evidence>
<feature type="domain" description="Ig-like" evidence="9">
    <location>
        <begin position="315"/>
        <end position="399"/>
    </location>
</feature>
<dbReference type="GO" id="GO:0098609">
    <property type="term" value="P:cell-cell adhesion"/>
    <property type="evidence" value="ECO:0007669"/>
    <property type="project" value="TreeGrafter"/>
</dbReference>
<feature type="domain" description="Fibronectin type-III" evidence="10">
    <location>
        <begin position="502"/>
        <end position="599"/>
    </location>
</feature>
<dbReference type="PROSITE" id="PS50835">
    <property type="entry name" value="IG_LIKE"/>
    <property type="match status" value="3"/>
</dbReference>
<gene>
    <name evidence="12" type="primary">LOC111112441</name>
</gene>
<evidence type="ECO:0000256" key="1">
    <source>
        <dbReference type="ARBA" id="ARBA00004479"/>
    </source>
</evidence>
<dbReference type="PANTHER" id="PTHR11640:SF31">
    <property type="entry name" value="IRREGULAR CHIASM C-ROUGHEST PROTEIN-RELATED"/>
    <property type="match status" value="1"/>
</dbReference>
<dbReference type="RefSeq" id="XP_022305642.1">
    <property type="nucleotide sequence ID" value="XM_022449934.1"/>
</dbReference>
<accession>A0A8B8BQM0</accession>
<dbReference type="Gene3D" id="2.60.40.10">
    <property type="entry name" value="Immunoglobulins"/>
    <property type="match status" value="4"/>
</dbReference>
<dbReference type="CDD" id="cd00063">
    <property type="entry name" value="FN3"/>
    <property type="match status" value="1"/>
</dbReference>
<protein>
    <submittedName>
        <fullName evidence="12">Uncharacterized protein LOC111112441 isoform X4</fullName>
    </submittedName>
</protein>
<feature type="compositionally biased region" description="Low complexity" evidence="6">
    <location>
        <begin position="725"/>
        <end position="738"/>
    </location>
</feature>
<dbReference type="OrthoDB" id="6127268at2759"/>
<sequence length="808" mass="90837">MFENIQAVFFTLLLCAHICKLQAEQSPILTKHINGTLFFTWTTNSMFLLLQRDSIPAKDWIRLNSTEYAVNDFLLWNSIDITVRVSTDPNDDIHLLYNVVPKEEKKEGESVILSWSIPYFPKSGGYTIFHMEKRIADFRRIIEFSSGNTSKTDRSKYRYISQSDNSTNISFEIKNISLEDAGYYTSGPSTGEVVNGYYLIVVGNPSTPNITGIFNVPVGDTCKPTCSSTSTSSPDYYNKLVKLSYKWFVNGTDVQNSDRDMRFSERCRNMSFTVTKNHRYNQYSCEAIEKNLVSKRSDPVQINALYEPGILSINPKPTLKNGKLTVKEGETIGPYSCSADCNPACEIKWIYKDIGDNVYDATSKGHQLSIQMVNRSISLLQCIAIYVDETKDRKNHNISLDVQYLDNPVVSVNDKNGALNHPVEIKEAEKLRLSCYVNGNPVPDITFKKEDGDSRILQSTSGEWLNYATSAKCSDIGTYKCRGESTGFNNTEKMFGINVTYVPQVPRNFTGYSYASGYINLTWVSGFDGGKVQHFILSVKDQFRWQEVANLSDPGQGRVVHYESGRLNAGQKYWYQLKSCNIINCSKKSPEITITAKAEPRLSVLLDKTFVIGASSAVVILILTIVFVLIILKRKTALNRQDNQQDGAEIADQPDVVLYAAVDKSAFQKNQNKADVVAEAVPEKKDETDTLYAVVEKKTTTEANPSAIKKESEQKNKSKKERQEGATAAEATGASGTSRNVNQDGLIYIDVDFAKKHENPDKNEKPKIHEWLLNGADWRPNADGKCKFQSLSNWTPEPLFLLMNIAYM</sequence>
<dbReference type="GO" id="GO:0005911">
    <property type="term" value="C:cell-cell junction"/>
    <property type="evidence" value="ECO:0007669"/>
    <property type="project" value="TreeGrafter"/>
</dbReference>
<reference evidence="12" key="1">
    <citation type="submission" date="2025-08" db="UniProtKB">
        <authorList>
            <consortium name="RefSeq"/>
        </authorList>
    </citation>
    <scope>IDENTIFICATION</scope>
    <source>
        <tissue evidence="12">Whole sample</tissue>
    </source>
</reference>
<dbReference type="Proteomes" id="UP000694844">
    <property type="component" value="Chromosome 9"/>
</dbReference>
<evidence type="ECO:0000259" key="9">
    <source>
        <dbReference type="PROSITE" id="PS50835"/>
    </source>
</evidence>
<evidence type="ECO:0000256" key="3">
    <source>
        <dbReference type="ARBA" id="ARBA00023157"/>
    </source>
</evidence>
<keyword evidence="7" id="KW-0812">Transmembrane</keyword>